<dbReference type="InterPro" id="IPR011009">
    <property type="entry name" value="Kinase-like_dom_sf"/>
</dbReference>
<organism evidence="1 2">
    <name type="scientific">Terrihalobacillus insolitus</name>
    <dbReference type="NCBI Taxonomy" id="2950438"/>
    <lineage>
        <taxon>Bacteria</taxon>
        <taxon>Bacillati</taxon>
        <taxon>Bacillota</taxon>
        <taxon>Bacilli</taxon>
        <taxon>Bacillales</taxon>
        <taxon>Bacillaceae</taxon>
        <taxon>Terrihalobacillus</taxon>
    </lineage>
</organism>
<dbReference type="PANTHER" id="PTHR39179">
    <property type="entry name" value="SPORE COAT PROTEIN I"/>
    <property type="match status" value="1"/>
</dbReference>
<dbReference type="SUPFAM" id="SSF56112">
    <property type="entry name" value="Protein kinase-like (PK-like)"/>
    <property type="match status" value="1"/>
</dbReference>
<proteinExistence type="predicted"/>
<gene>
    <name evidence="1" type="primary">yutH</name>
    <name evidence="1" type="ORF">NC797_00300</name>
</gene>
<keyword evidence="1" id="KW-0946">Virion</keyword>
<accession>A0A9X3WNI8</accession>
<dbReference type="PANTHER" id="PTHR39179:SF2">
    <property type="entry name" value="ENDOSPORE COAT-ASSOCIATED PROTEIN YUTH"/>
    <property type="match status" value="1"/>
</dbReference>
<dbReference type="Proteomes" id="UP001145050">
    <property type="component" value="Unassembled WGS sequence"/>
</dbReference>
<dbReference type="GO" id="GO:0042601">
    <property type="term" value="C:endospore-forming forespore"/>
    <property type="evidence" value="ECO:0007669"/>
    <property type="project" value="TreeGrafter"/>
</dbReference>
<name>A0A9X3WNI8_9BACI</name>
<comment type="caution">
    <text evidence="1">The sequence shown here is derived from an EMBL/GenBank/DDBJ whole genome shotgun (WGS) entry which is preliminary data.</text>
</comment>
<dbReference type="NCBIfam" id="TIGR02905">
    <property type="entry name" value="spore_yutH"/>
    <property type="match status" value="1"/>
</dbReference>
<dbReference type="AlphaFoldDB" id="A0A9X3WNI8"/>
<keyword evidence="1" id="KW-0167">Capsid protein</keyword>
<keyword evidence="2" id="KW-1185">Reference proteome</keyword>
<dbReference type="EMBL" id="JAMQKB010000001">
    <property type="protein sequence ID" value="MDC3422945.1"/>
    <property type="molecule type" value="Genomic_DNA"/>
</dbReference>
<dbReference type="Gene3D" id="3.90.1200.10">
    <property type="match status" value="1"/>
</dbReference>
<dbReference type="InterPro" id="IPR047175">
    <property type="entry name" value="CotS-like"/>
</dbReference>
<reference evidence="1" key="1">
    <citation type="submission" date="2022-06" db="EMBL/GenBank/DDBJ databases">
        <title>Aquibacillus sp. a new bacterium isolated from soil saline samples.</title>
        <authorList>
            <person name="Galisteo C."/>
            <person name="De La Haba R."/>
            <person name="Sanchez-Porro C."/>
            <person name="Ventosa A."/>
        </authorList>
    </citation>
    <scope>NUCLEOTIDE SEQUENCE</scope>
    <source>
        <strain evidence="1">3ASR75-11</strain>
    </source>
</reference>
<dbReference type="InterPro" id="IPR014254">
    <property type="entry name" value="Spore_coat_YutH"/>
</dbReference>
<sequence>MKEVLSQYLHNVDGSKITINGIEGYRIKNHIYFIIPTAYSEEVHYEQKAIADFLHNQGMIHVATPIFSHSGYIVTQYDQKTYVVLEAQIKESLDSSLSNGCKLAMFHNAAKRYPYEPKHLSSYGKWRTLWANKLAFYEEMYVNKTTTKASPFHRLFVDTFPYMIGLTENALQYLQETELDTRYNETDRGTINFIRYNQQLDQQIIFPQDLVYDHPARDIAEYIRFLLLQEIEDPFQQIQNFLQEYGKQSQMSIFCWRLIYGRLLFPTHLFDELEKGFQSHNLEYSYKQFKEILKKQTIYEKYIKSFFGEIGMDAASLQIPIIDW</sequence>
<evidence type="ECO:0000313" key="1">
    <source>
        <dbReference type="EMBL" id="MDC3422945.1"/>
    </source>
</evidence>
<protein>
    <submittedName>
        <fullName evidence="1">Spore coat protein YutH</fullName>
    </submittedName>
</protein>
<evidence type="ECO:0000313" key="2">
    <source>
        <dbReference type="Proteomes" id="UP001145050"/>
    </source>
</evidence>
<dbReference type="RefSeq" id="WP_272434578.1">
    <property type="nucleotide sequence ID" value="NZ_JAMQKB010000001.1"/>
</dbReference>